<accession>A0A8H7U1H7</accession>
<proteinExistence type="predicted"/>
<feature type="transmembrane region" description="Helical" evidence="2">
    <location>
        <begin position="48"/>
        <end position="70"/>
    </location>
</feature>
<reference evidence="3" key="2">
    <citation type="journal article" name="Front. Microbiol.">
        <title>Degradative Capacity of Two Strains of Rhodonia placenta: From Phenotype to Genotype.</title>
        <authorList>
            <person name="Kolle M."/>
            <person name="Horta M.A.C."/>
            <person name="Nowrousian M."/>
            <person name="Ohm R.A."/>
            <person name="Benz J.P."/>
            <person name="Pilgard A."/>
        </authorList>
    </citation>
    <scope>NUCLEOTIDE SEQUENCE</scope>
    <source>
        <strain evidence="3">FPRL280</strain>
    </source>
</reference>
<organism evidence="3 4">
    <name type="scientific">Rhodonia placenta</name>
    <dbReference type="NCBI Taxonomy" id="104341"/>
    <lineage>
        <taxon>Eukaryota</taxon>
        <taxon>Fungi</taxon>
        <taxon>Dikarya</taxon>
        <taxon>Basidiomycota</taxon>
        <taxon>Agaricomycotina</taxon>
        <taxon>Agaricomycetes</taxon>
        <taxon>Polyporales</taxon>
        <taxon>Adustoporiaceae</taxon>
        <taxon>Rhodonia</taxon>
    </lineage>
</organism>
<evidence type="ECO:0000313" key="3">
    <source>
        <dbReference type="EMBL" id="KAF9812295.1"/>
    </source>
</evidence>
<feature type="compositionally biased region" description="Basic and acidic residues" evidence="1">
    <location>
        <begin position="30"/>
        <end position="39"/>
    </location>
</feature>
<keyword evidence="2" id="KW-0812">Transmembrane</keyword>
<sequence>MDQGVISRRRQPVVAAPGPEAGSPIDPDEAELRDRRQSDDPLSNVKEVSVAGVATVLAIFCMIGGTQILAKAKAHQDPQTKERLTTLGTVMIAASRLSVNGVPTVLLARLGPRVRAIINGRETPSFVAHWIRNAVMAKLPNVAAALWRRGQEVDSAGPDNNNDVRIAFTEGDAALAVCWLFMACLWISMIIDSADIGGEKKERLVIYSWCFAGIGPYMFGWWKLYKRHQLQAAPTFTAVALR</sequence>
<dbReference type="AlphaFoldDB" id="A0A8H7U1H7"/>
<protein>
    <submittedName>
        <fullName evidence="3">Uncharacterized protein</fullName>
    </submittedName>
</protein>
<evidence type="ECO:0000313" key="4">
    <source>
        <dbReference type="Proteomes" id="UP000639403"/>
    </source>
</evidence>
<dbReference type="EMBL" id="JADOXO010000135">
    <property type="protein sequence ID" value="KAF9812295.1"/>
    <property type="molecule type" value="Genomic_DNA"/>
</dbReference>
<evidence type="ECO:0000256" key="1">
    <source>
        <dbReference type="SAM" id="MobiDB-lite"/>
    </source>
</evidence>
<gene>
    <name evidence="3" type="ORF">IEO21_06269</name>
</gene>
<comment type="caution">
    <text evidence="3">The sequence shown here is derived from an EMBL/GenBank/DDBJ whole genome shotgun (WGS) entry which is preliminary data.</text>
</comment>
<feature type="region of interest" description="Disordered" evidence="1">
    <location>
        <begin position="1"/>
        <end position="43"/>
    </location>
</feature>
<keyword evidence="2" id="KW-0472">Membrane</keyword>
<name>A0A8H7U1H7_9APHY</name>
<feature type="transmembrane region" description="Helical" evidence="2">
    <location>
        <begin position="204"/>
        <end position="222"/>
    </location>
</feature>
<keyword evidence="2" id="KW-1133">Transmembrane helix</keyword>
<dbReference type="Proteomes" id="UP000639403">
    <property type="component" value="Unassembled WGS sequence"/>
</dbReference>
<reference evidence="3" key="1">
    <citation type="submission" date="2020-11" db="EMBL/GenBank/DDBJ databases">
        <authorList>
            <person name="Koelle M."/>
            <person name="Horta M.A.C."/>
            <person name="Nowrousian M."/>
            <person name="Ohm R.A."/>
            <person name="Benz P."/>
            <person name="Pilgard A."/>
        </authorList>
    </citation>
    <scope>NUCLEOTIDE SEQUENCE</scope>
    <source>
        <strain evidence="3">FPRL280</strain>
    </source>
</reference>
<feature type="transmembrane region" description="Helical" evidence="2">
    <location>
        <begin position="173"/>
        <end position="192"/>
    </location>
</feature>
<evidence type="ECO:0000256" key="2">
    <source>
        <dbReference type="SAM" id="Phobius"/>
    </source>
</evidence>